<evidence type="ECO:0000259" key="2">
    <source>
        <dbReference type="PROSITE" id="PS51372"/>
    </source>
</evidence>
<reference evidence="3 4" key="1">
    <citation type="submission" date="2017-12" db="EMBL/GenBank/DDBJ databases">
        <title>Phylogenetic diversity of female urinary microbiome.</title>
        <authorList>
            <person name="Thomas-White K."/>
            <person name="Wolfe A.J."/>
        </authorList>
    </citation>
    <scope>NUCLEOTIDE SEQUENCE [LARGE SCALE GENOMIC DNA]</scope>
    <source>
        <strain evidence="3 4">UMB0250</strain>
    </source>
</reference>
<dbReference type="Pfam" id="PF00874">
    <property type="entry name" value="PRD"/>
    <property type="match status" value="2"/>
</dbReference>
<dbReference type="SUPFAM" id="SSF50151">
    <property type="entry name" value="SacY-like RNA-binding domain"/>
    <property type="match status" value="1"/>
</dbReference>
<dbReference type="SUPFAM" id="SSF63520">
    <property type="entry name" value="PTS-regulatory domain, PRD"/>
    <property type="match status" value="2"/>
</dbReference>
<dbReference type="AlphaFoldDB" id="A0A2I1I6F8"/>
<dbReference type="PANTHER" id="PTHR30185">
    <property type="entry name" value="CRYPTIC BETA-GLUCOSIDE BGL OPERON ANTITERMINATOR"/>
    <property type="match status" value="1"/>
</dbReference>
<accession>A0A2I1I6F8</accession>
<dbReference type="Gene3D" id="1.10.1790.10">
    <property type="entry name" value="PRD domain"/>
    <property type="match status" value="2"/>
</dbReference>
<dbReference type="PROSITE" id="PS51372">
    <property type="entry name" value="PRD_2"/>
    <property type="match status" value="2"/>
</dbReference>
<name>A0A2I1I6F8_9ACTO</name>
<dbReference type="GO" id="GO:0006355">
    <property type="term" value="P:regulation of DNA-templated transcription"/>
    <property type="evidence" value="ECO:0007669"/>
    <property type="project" value="InterPro"/>
</dbReference>
<sequence>MELLRVFNNNVVLARRHDGVEVILTGRGLGFQTKPGQTVDESKIVKIFVPSDGRDPDHIGQLLAEIPPEHIQMVLSAMREARIEDTASVILLLSLADHLGFALARARIGQVIEYPLTAEVVSLYPDEYAKAQRFVEALNALSDVTLPQVEVTAFSLHLVNAGFASGDLSWTYTMTGVIQQILDVAAKGLDVQLDPSSISVGRFITHLRYLFVRINKDEQLEHHMFAVVQSIVDSYPKENACAKTIAELVELRLGSSLSADEIAYLTLHLARLSMPTPAK</sequence>
<dbReference type="SMART" id="SM01061">
    <property type="entry name" value="CAT_RBD"/>
    <property type="match status" value="1"/>
</dbReference>
<keyword evidence="1" id="KW-0677">Repeat</keyword>
<feature type="domain" description="PRD" evidence="2">
    <location>
        <begin position="61"/>
        <end position="168"/>
    </location>
</feature>
<evidence type="ECO:0000313" key="3">
    <source>
        <dbReference type="EMBL" id="PKY66717.1"/>
    </source>
</evidence>
<feature type="domain" description="PRD" evidence="2">
    <location>
        <begin position="169"/>
        <end position="279"/>
    </location>
</feature>
<dbReference type="Gene3D" id="2.30.24.10">
    <property type="entry name" value="CAT RNA-binding domain"/>
    <property type="match status" value="1"/>
</dbReference>
<dbReference type="InterPro" id="IPR050661">
    <property type="entry name" value="BglG_antiterminators"/>
</dbReference>
<comment type="caution">
    <text evidence="3">The sequence shown here is derived from an EMBL/GenBank/DDBJ whole genome shotgun (WGS) entry which is preliminary data.</text>
</comment>
<dbReference type="GO" id="GO:0003723">
    <property type="term" value="F:RNA binding"/>
    <property type="evidence" value="ECO:0007669"/>
    <property type="project" value="InterPro"/>
</dbReference>
<dbReference type="PANTHER" id="PTHR30185:SF15">
    <property type="entry name" value="CRYPTIC BETA-GLUCOSIDE BGL OPERON ANTITERMINATOR"/>
    <property type="match status" value="1"/>
</dbReference>
<dbReference type="EMBL" id="PKKJ01000001">
    <property type="protein sequence ID" value="PKY66717.1"/>
    <property type="molecule type" value="Genomic_DNA"/>
</dbReference>
<dbReference type="Pfam" id="PF03123">
    <property type="entry name" value="CAT_RBD"/>
    <property type="match status" value="1"/>
</dbReference>
<proteinExistence type="predicted"/>
<dbReference type="InterPro" id="IPR011608">
    <property type="entry name" value="PRD"/>
</dbReference>
<dbReference type="InterPro" id="IPR004341">
    <property type="entry name" value="CAT_RNA-bd_dom"/>
</dbReference>
<gene>
    <name evidence="3" type="ORF">CYJ25_00230</name>
</gene>
<dbReference type="Proteomes" id="UP000234545">
    <property type="component" value="Unassembled WGS sequence"/>
</dbReference>
<dbReference type="RefSeq" id="WP_101627243.1">
    <property type="nucleotide sequence ID" value="NZ_PKKJ01000001.1"/>
</dbReference>
<dbReference type="InterPro" id="IPR036634">
    <property type="entry name" value="PRD_sf"/>
</dbReference>
<evidence type="ECO:0000256" key="1">
    <source>
        <dbReference type="ARBA" id="ARBA00022737"/>
    </source>
</evidence>
<organism evidence="3 4">
    <name type="scientific">Schaalia turicensis</name>
    <dbReference type="NCBI Taxonomy" id="131111"/>
    <lineage>
        <taxon>Bacteria</taxon>
        <taxon>Bacillati</taxon>
        <taxon>Actinomycetota</taxon>
        <taxon>Actinomycetes</taxon>
        <taxon>Actinomycetales</taxon>
        <taxon>Actinomycetaceae</taxon>
        <taxon>Schaalia</taxon>
    </lineage>
</organism>
<dbReference type="OrthoDB" id="9813552at2"/>
<dbReference type="InterPro" id="IPR036650">
    <property type="entry name" value="CAT_RNA-bd_dom_sf"/>
</dbReference>
<evidence type="ECO:0000313" key="4">
    <source>
        <dbReference type="Proteomes" id="UP000234545"/>
    </source>
</evidence>
<protein>
    <submittedName>
        <fullName evidence="3">Transcription antiterminator BglG</fullName>
    </submittedName>
</protein>